<protein>
    <recommendedName>
        <fullName evidence="6">FH2 domain-containing protein</fullName>
    </recommendedName>
</protein>
<evidence type="ECO:0000256" key="1">
    <source>
        <dbReference type="SAM" id="MobiDB-lite"/>
    </source>
</evidence>
<gene>
    <name evidence="4" type="ORF">PTSG_12100</name>
</gene>
<dbReference type="InterPro" id="IPR010472">
    <property type="entry name" value="FH3_dom"/>
</dbReference>
<dbReference type="Proteomes" id="UP000007799">
    <property type="component" value="Unassembled WGS sequence"/>
</dbReference>
<dbReference type="Pfam" id="PF06367">
    <property type="entry name" value="Drf_FH3"/>
    <property type="match status" value="1"/>
</dbReference>
<dbReference type="PANTHER" id="PTHR46345:SF8">
    <property type="entry name" value="FORMIN 3, ISOFORM B"/>
    <property type="match status" value="1"/>
</dbReference>
<dbReference type="GO" id="GO:0003779">
    <property type="term" value="F:actin binding"/>
    <property type="evidence" value="ECO:0007669"/>
    <property type="project" value="InterPro"/>
</dbReference>
<dbReference type="AlphaFoldDB" id="F2U7A9"/>
<evidence type="ECO:0000313" key="5">
    <source>
        <dbReference type="Proteomes" id="UP000007799"/>
    </source>
</evidence>
<dbReference type="SMART" id="SM01139">
    <property type="entry name" value="Drf_FH3"/>
    <property type="match status" value="1"/>
</dbReference>
<dbReference type="FunCoup" id="F2U7A9">
    <property type="interactions" value="299"/>
</dbReference>
<dbReference type="SMART" id="SM00498">
    <property type="entry name" value="FH2"/>
    <property type="match status" value="1"/>
</dbReference>
<dbReference type="PANTHER" id="PTHR46345">
    <property type="entry name" value="INVERTED FORMIN-2"/>
    <property type="match status" value="1"/>
</dbReference>
<dbReference type="InterPro" id="IPR015425">
    <property type="entry name" value="FH2_Formin"/>
</dbReference>
<dbReference type="OrthoDB" id="26518at2759"/>
<dbReference type="RefSeq" id="XP_004994830.1">
    <property type="nucleotide sequence ID" value="XM_004994773.1"/>
</dbReference>
<evidence type="ECO:0008006" key="6">
    <source>
        <dbReference type="Google" id="ProtNLM"/>
    </source>
</evidence>
<dbReference type="GO" id="GO:0030036">
    <property type="term" value="P:actin cytoskeleton organization"/>
    <property type="evidence" value="ECO:0007669"/>
    <property type="project" value="InterPro"/>
</dbReference>
<dbReference type="EMBL" id="GL832963">
    <property type="protein sequence ID" value="EGD83326.1"/>
    <property type="molecule type" value="Genomic_DNA"/>
</dbReference>
<dbReference type="InParanoid" id="F2U7A9"/>
<sequence length="846" mass="93574">MASKTGDDVVVDEDVAEDVGYIDVMEDGDGDSSGFKHEGSPSHDEASTTTSTATQPGDPGTVTSASTRKTRDKGPKQQATEGKNMKGTPATTGRRTSGADLLKKMRVNLKGKLMDTDMDYVLASLQWARPPFGVLCTTIKNAPHAWLDEFLSRDGLVAIVSAIQNMMGDDSPSLDQAVHIEHGVRCVSAVMNHRAGIDALIDGGQPAINNLTVLLAAKQPVVKKLIWELLSVLCMYSSHACGLVLDSFSLFEANDDDAGGGDDGNGSAGIDLHSGFEDPLRLIIQELQVTAHSDAYLTAVLGFVNALLRGTPELAARLQVRRRLLALGLLEVLESLRVRIESPDFLLQADVFQQHYFADINSATETYSLDTSNPFETFAALNRKLRDDQVRKLFTSVIAQLLSMDDNQPTEVAAEVWKFILHQVTKATSITPIAGRGSEHAVSSRLRTLRRQTSSEFELLKEKIMTPSSPTISRQGSEASDISGAAHPTSPSFRHLRAKLKRQSTRLPEHVVRSLHKLLPGDEDVAMLNAFDGDPAQLNNAERFLYKLVKIPLFRERVRALELSLDFGERHNSAYSDLTAYQTVLDDINSSTSFQFLLFYVREVGNFVNYGGYAGGTHAFTVSSLLKLRDVKSNEQGRTLLHAITEQLGKHHPDVLVDLKSLHVSLRQLPKVDLDTLKADITALESTLRSCAKRIIGSDIEERFKTFFDSATEKVEKLKEMLNTVTSTLKDVARFYFHEEDSLLGDVASVCGMIVQADEDNVKLAEKRERQKQQEKQRKEEEERKAQRKREQEEKRQSESDASDDSGVVDDLLNHLRGGFSTPLPKHRRTRRTRGGKRGTLIQKAA</sequence>
<evidence type="ECO:0000259" key="2">
    <source>
        <dbReference type="PROSITE" id="PS51232"/>
    </source>
</evidence>
<name>F2U7A9_SALR5</name>
<feature type="compositionally biased region" description="Basic and acidic residues" evidence="1">
    <location>
        <begin position="767"/>
        <end position="799"/>
    </location>
</feature>
<dbReference type="InterPro" id="IPR011989">
    <property type="entry name" value="ARM-like"/>
</dbReference>
<evidence type="ECO:0000313" key="4">
    <source>
        <dbReference type="EMBL" id="EGD83326.1"/>
    </source>
</evidence>
<feature type="compositionally biased region" description="Basic residues" evidence="1">
    <location>
        <begin position="825"/>
        <end position="837"/>
    </location>
</feature>
<feature type="domain" description="GBD/FH3" evidence="2">
    <location>
        <begin position="9"/>
        <end position="435"/>
    </location>
</feature>
<feature type="region of interest" description="Disordered" evidence="1">
    <location>
        <begin position="468"/>
        <end position="491"/>
    </location>
</feature>
<dbReference type="KEGG" id="sre:PTSG_12100"/>
<dbReference type="PROSITE" id="PS51232">
    <property type="entry name" value="GBD_FH3"/>
    <property type="match status" value="1"/>
</dbReference>
<dbReference type="GO" id="GO:0031267">
    <property type="term" value="F:small GTPase binding"/>
    <property type="evidence" value="ECO:0007669"/>
    <property type="project" value="InterPro"/>
</dbReference>
<feature type="region of interest" description="Disordered" evidence="1">
    <location>
        <begin position="767"/>
        <end position="846"/>
    </location>
</feature>
<dbReference type="SMART" id="SM01140">
    <property type="entry name" value="Drf_GBD"/>
    <property type="match status" value="1"/>
</dbReference>
<accession>F2U7A9</accession>
<dbReference type="STRING" id="946362.F2U7A9"/>
<feature type="compositionally biased region" description="Polar residues" evidence="1">
    <location>
        <begin position="47"/>
        <end position="67"/>
    </location>
</feature>
<dbReference type="InterPro" id="IPR010473">
    <property type="entry name" value="GTPase-bd"/>
</dbReference>
<dbReference type="Pfam" id="PF02181">
    <property type="entry name" value="FH2"/>
    <property type="match status" value="1"/>
</dbReference>
<keyword evidence="5" id="KW-1185">Reference proteome</keyword>
<dbReference type="Gene3D" id="1.25.10.10">
    <property type="entry name" value="Leucine-rich Repeat Variant"/>
    <property type="match status" value="1"/>
</dbReference>
<dbReference type="OMA" id="DWMKEFL"/>
<feature type="compositionally biased region" description="Basic and acidic residues" evidence="1">
    <location>
        <begin position="34"/>
        <end position="46"/>
    </location>
</feature>
<feature type="compositionally biased region" description="Polar residues" evidence="1">
    <location>
        <begin position="468"/>
        <end position="480"/>
    </location>
</feature>
<evidence type="ECO:0000259" key="3">
    <source>
        <dbReference type="PROSITE" id="PS51444"/>
    </source>
</evidence>
<dbReference type="GeneID" id="16075411"/>
<feature type="domain" description="FH2" evidence="3">
    <location>
        <begin position="402"/>
        <end position="784"/>
    </location>
</feature>
<dbReference type="InterPro" id="IPR016024">
    <property type="entry name" value="ARM-type_fold"/>
</dbReference>
<dbReference type="Pfam" id="PF06371">
    <property type="entry name" value="Drf_GBD"/>
    <property type="match status" value="1"/>
</dbReference>
<dbReference type="SUPFAM" id="SSF101447">
    <property type="entry name" value="Formin homology 2 domain (FH2 domain)"/>
    <property type="match status" value="1"/>
</dbReference>
<dbReference type="eggNOG" id="KOG1924">
    <property type="taxonomic scope" value="Eukaryota"/>
</dbReference>
<dbReference type="InterPro" id="IPR042201">
    <property type="entry name" value="FH2_Formin_sf"/>
</dbReference>
<dbReference type="InterPro" id="IPR014768">
    <property type="entry name" value="GBD/FH3_dom"/>
</dbReference>
<dbReference type="Gene3D" id="1.20.58.2220">
    <property type="entry name" value="Formin, FH2 domain"/>
    <property type="match status" value="1"/>
</dbReference>
<feature type="region of interest" description="Disordered" evidence="1">
    <location>
        <begin position="1"/>
        <end position="99"/>
    </location>
</feature>
<dbReference type="SUPFAM" id="SSF48371">
    <property type="entry name" value="ARM repeat"/>
    <property type="match status" value="1"/>
</dbReference>
<reference evidence="4" key="1">
    <citation type="submission" date="2009-08" db="EMBL/GenBank/DDBJ databases">
        <title>Annotation of Salpingoeca rosetta.</title>
        <authorList>
            <consortium name="The Broad Institute Genome Sequencing Platform"/>
            <person name="Russ C."/>
            <person name="Cuomo C."/>
            <person name="Burger G."/>
            <person name="Gray M.W."/>
            <person name="Holland P.W.H."/>
            <person name="King N."/>
            <person name="Lang F.B.F."/>
            <person name="Roger A.J."/>
            <person name="Ruiz-Trillo I."/>
            <person name="Young S.K."/>
            <person name="Zeng Q."/>
            <person name="Gargeya S."/>
            <person name="Alvarado L."/>
            <person name="Berlin A."/>
            <person name="Chapman S.B."/>
            <person name="Chen Z."/>
            <person name="Freedman E."/>
            <person name="Gellesch M."/>
            <person name="Goldberg J."/>
            <person name="Griggs A."/>
            <person name="Gujja S."/>
            <person name="Heilman E."/>
            <person name="Heiman D."/>
            <person name="Howarth C."/>
            <person name="Mehta T."/>
            <person name="Neiman D."/>
            <person name="Pearson M."/>
            <person name="Roberts A."/>
            <person name="Saif S."/>
            <person name="Shea T."/>
            <person name="Shenoy N."/>
            <person name="Sisk P."/>
            <person name="Stolte C."/>
            <person name="Sykes S."/>
            <person name="White J."/>
            <person name="Yandava C."/>
            <person name="Haas B."/>
            <person name="Nusbaum C."/>
            <person name="Birren B."/>
        </authorList>
    </citation>
    <scope>NUCLEOTIDE SEQUENCE [LARGE SCALE GENOMIC DNA]</scope>
    <source>
        <strain evidence="4">ATCC 50818</strain>
    </source>
</reference>
<proteinExistence type="predicted"/>
<dbReference type="PROSITE" id="PS51444">
    <property type="entry name" value="FH2"/>
    <property type="match status" value="1"/>
</dbReference>
<organism evidence="5">
    <name type="scientific">Salpingoeca rosetta (strain ATCC 50818 / BSB-021)</name>
    <dbReference type="NCBI Taxonomy" id="946362"/>
    <lineage>
        <taxon>Eukaryota</taxon>
        <taxon>Choanoflagellata</taxon>
        <taxon>Craspedida</taxon>
        <taxon>Salpingoecidae</taxon>
        <taxon>Salpingoeca</taxon>
    </lineage>
</organism>